<evidence type="ECO:0000313" key="2">
    <source>
        <dbReference type="Proteomes" id="UP001446871"/>
    </source>
</evidence>
<organism evidence="1 2">
    <name type="scientific">Apiospora saccharicola</name>
    <dbReference type="NCBI Taxonomy" id="335842"/>
    <lineage>
        <taxon>Eukaryota</taxon>
        <taxon>Fungi</taxon>
        <taxon>Dikarya</taxon>
        <taxon>Ascomycota</taxon>
        <taxon>Pezizomycotina</taxon>
        <taxon>Sordariomycetes</taxon>
        <taxon>Xylariomycetidae</taxon>
        <taxon>Amphisphaeriales</taxon>
        <taxon>Apiosporaceae</taxon>
        <taxon>Apiospora</taxon>
    </lineage>
</organism>
<gene>
    <name evidence="1" type="ORF">PG996_012881</name>
</gene>
<accession>A0ABR1U3W7</accession>
<comment type="caution">
    <text evidence="1">The sequence shown here is derived from an EMBL/GenBank/DDBJ whole genome shotgun (WGS) entry which is preliminary data.</text>
</comment>
<proteinExistence type="predicted"/>
<dbReference type="EMBL" id="JAQQWM010000008">
    <property type="protein sequence ID" value="KAK8053580.1"/>
    <property type="molecule type" value="Genomic_DNA"/>
</dbReference>
<keyword evidence="2" id="KW-1185">Reference proteome</keyword>
<dbReference type="Proteomes" id="UP001446871">
    <property type="component" value="Unassembled WGS sequence"/>
</dbReference>
<dbReference type="PANTHER" id="PTHR38790">
    <property type="entry name" value="2EXR DOMAIN-CONTAINING PROTEIN-RELATED"/>
    <property type="match status" value="1"/>
</dbReference>
<protein>
    <submittedName>
        <fullName evidence="1">Uncharacterized protein</fullName>
    </submittedName>
</protein>
<evidence type="ECO:0000313" key="1">
    <source>
        <dbReference type="EMBL" id="KAK8053580.1"/>
    </source>
</evidence>
<reference evidence="1 2" key="1">
    <citation type="submission" date="2023-01" db="EMBL/GenBank/DDBJ databases">
        <title>Analysis of 21 Apiospora genomes using comparative genomics revels a genus with tremendous synthesis potential of carbohydrate active enzymes and secondary metabolites.</title>
        <authorList>
            <person name="Sorensen T."/>
        </authorList>
    </citation>
    <scope>NUCLEOTIDE SEQUENCE [LARGE SCALE GENOMIC DNA]</scope>
    <source>
        <strain evidence="1 2">CBS 83171</strain>
    </source>
</reference>
<dbReference type="PANTHER" id="PTHR38790:SF4">
    <property type="entry name" value="2EXR DOMAIN-CONTAINING PROTEIN"/>
    <property type="match status" value="1"/>
</dbReference>
<name>A0ABR1U3W7_9PEZI</name>
<sequence>MASGNESTRIDEPVANRLIRSGAPIDPQGASPLFTKFPREVRDQIWQLAFQVYEDFNNPYPLDKVHVRPGQAARQRIDLALLLSCRAVYLETYLMPFRENTVEIYLGDEQDIPTDEEPLRWVHFAPPYYEPISKMQSWQFANLTKVSIRFQQNHLEDSSHLKRVGKMMGAGERHESRLVGVNPNAHWRQLPVVWGEKFDEVEWPEGTPALEIGLMRSHCVGQKITELTVRLGMSDWWSWTESPANSQSLRVDQCLRLEPMHTGTADVDDAGAMLQGYLARKNGEEPEFGLSDNEKARCWGNALHEAFPGLERLELELEAHEQKAPQLDTVIECGKMWTFPQDSGFELRWDGDEDVPYIWKGPMNQYIRCPWMDRRDKPADGKDKPEQIAWAGTQSSETFDKGIRYVVQRLIYRSRKVVKEQAS</sequence>